<protein>
    <submittedName>
        <fullName evidence="2">Permease prefix domain 1-containing protein</fullName>
    </submittedName>
</protein>
<keyword evidence="1" id="KW-1133">Transmembrane helix</keyword>
<evidence type="ECO:0000313" key="2">
    <source>
        <dbReference type="EMBL" id="MFD1323113.1"/>
    </source>
</evidence>
<feature type="transmembrane region" description="Helical" evidence="1">
    <location>
        <begin position="164"/>
        <end position="184"/>
    </location>
</feature>
<dbReference type="RefSeq" id="WP_377572259.1">
    <property type="nucleotide sequence ID" value="NZ_JBHTMP010000027.1"/>
</dbReference>
<dbReference type="EMBL" id="JBHTMP010000027">
    <property type="protein sequence ID" value="MFD1323113.1"/>
    <property type="molecule type" value="Genomic_DNA"/>
</dbReference>
<keyword evidence="3" id="KW-1185">Reference proteome</keyword>
<dbReference type="Proteomes" id="UP001597260">
    <property type="component" value="Unassembled WGS sequence"/>
</dbReference>
<name>A0ABW3YHA9_9ACTN</name>
<comment type="caution">
    <text evidence="2">The sequence shown here is derived from an EMBL/GenBank/DDBJ whole genome shotgun (WGS) entry which is preliminary data.</text>
</comment>
<feature type="transmembrane region" description="Helical" evidence="1">
    <location>
        <begin position="196"/>
        <end position="218"/>
    </location>
</feature>
<evidence type="ECO:0000313" key="3">
    <source>
        <dbReference type="Proteomes" id="UP001597260"/>
    </source>
</evidence>
<reference evidence="3" key="1">
    <citation type="journal article" date="2019" name="Int. J. Syst. Evol. Microbiol.">
        <title>The Global Catalogue of Microorganisms (GCM) 10K type strain sequencing project: providing services to taxonomists for standard genome sequencing and annotation.</title>
        <authorList>
            <consortium name="The Broad Institute Genomics Platform"/>
            <consortium name="The Broad Institute Genome Sequencing Center for Infectious Disease"/>
            <person name="Wu L."/>
            <person name="Ma J."/>
        </authorList>
    </citation>
    <scope>NUCLEOTIDE SEQUENCE [LARGE SCALE GENOMIC DNA]</scope>
    <source>
        <strain evidence="3">JCM 31037</strain>
    </source>
</reference>
<evidence type="ECO:0000256" key="1">
    <source>
        <dbReference type="SAM" id="Phobius"/>
    </source>
</evidence>
<keyword evidence="1" id="KW-0472">Membrane</keyword>
<proteinExistence type="predicted"/>
<feature type="transmembrane region" description="Helical" evidence="1">
    <location>
        <begin position="124"/>
        <end position="143"/>
    </location>
</feature>
<sequence>MRGTEATMIDAYVHSLDRALRGPGRVKRDLLTEARHSLLDSAEGYRADGLSPTDAEQQAVTEFGSVPTLAAAYQAELSANALRTLSLRIFLVWILLASTADLMWQGAPWSGSAPTAGYLLLSEALNWAWGVSGLASIISVLWLTWQARRARSAPERLVRVLGRVLTGALVVNCLCAIAVYGWSLGQWRVAITWPPMLIGGAVMFAAYAWLATAARSCLVTTR</sequence>
<organism evidence="2 3">
    <name type="scientific">Micromonospora sonneratiae</name>
    <dbReference type="NCBI Taxonomy" id="1184706"/>
    <lineage>
        <taxon>Bacteria</taxon>
        <taxon>Bacillati</taxon>
        <taxon>Actinomycetota</taxon>
        <taxon>Actinomycetes</taxon>
        <taxon>Micromonosporales</taxon>
        <taxon>Micromonosporaceae</taxon>
        <taxon>Micromonospora</taxon>
    </lineage>
</organism>
<dbReference type="NCBIfam" id="NF038403">
    <property type="entry name" value="perm_prefix_1"/>
    <property type="match status" value="1"/>
</dbReference>
<feature type="transmembrane region" description="Helical" evidence="1">
    <location>
        <begin position="85"/>
        <end position="104"/>
    </location>
</feature>
<keyword evidence="1" id="KW-0812">Transmembrane</keyword>
<accession>A0ABW3YHA9</accession>
<gene>
    <name evidence="2" type="ORF">ACFQ4H_18650</name>
</gene>
<dbReference type="InterPro" id="IPR047928">
    <property type="entry name" value="Perm_prefix_1"/>
</dbReference>